<dbReference type="PANTHER" id="PTHR19328:SF75">
    <property type="entry name" value="ALDOSE SUGAR DEHYDROGENASE YLII"/>
    <property type="match status" value="1"/>
</dbReference>
<keyword evidence="9" id="KW-1185">Reference proteome</keyword>
<comment type="caution">
    <text evidence="8">The sequence shown here is derived from an EMBL/GenBank/DDBJ whole genome shotgun (WGS) entry which is preliminary data.</text>
</comment>
<dbReference type="InterPro" id="IPR011041">
    <property type="entry name" value="Quinoprot_gluc/sorb_DH_b-prop"/>
</dbReference>
<evidence type="ECO:0000256" key="3">
    <source>
        <dbReference type="ARBA" id="ARBA00022723"/>
    </source>
</evidence>
<evidence type="ECO:0000313" key="9">
    <source>
        <dbReference type="Proteomes" id="UP000522081"/>
    </source>
</evidence>
<accession>A0A7Z0BUH3</accession>
<dbReference type="EMBL" id="JACBZF010000013">
    <property type="protein sequence ID" value="NYH97101.1"/>
    <property type="molecule type" value="Genomic_DNA"/>
</dbReference>
<evidence type="ECO:0000256" key="5">
    <source>
        <dbReference type="ARBA" id="ARBA00023004"/>
    </source>
</evidence>
<dbReference type="PRINTS" id="PR00604">
    <property type="entry name" value="CYTCHRMECIAB"/>
</dbReference>
<dbReference type="InterPro" id="IPR036909">
    <property type="entry name" value="Cyt_c-like_dom_sf"/>
</dbReference>
<gene>
    <name evidence="8" type="ORF">FHS75_003462</name>
</gene>
<dbReference type="InterPro" id="IPR002327">
    <property type="entry name" value="Cyt_c_1A/1B"/>
</dbReference>
<dbReference type="Proteomes" id="UP000522081">
    <property type="component" value="Unassembled WGS sequence"/>
</dbReference>
<dbReference type="SUPFAM" id="SSF50952">
    <property type="entry name" value="Soluble quinoprotein glucose dehydrogenase"/>
    <property type="match status" value="1"/>
</dbReference>
<dbReference type="SUPFAM" id="SSF46626">
    <property type="entry name" value="Cytochrome c"/>
    <property type="match status" value="1"/>
</dbReference>
<keyword evidence="2 6" id="KW-0349">Heme</keyword>
<dbReference type="Pfam" id="PF00034">
    <property type="entry name" value="Cytochrom_C"/>
    <property type="match status" value="1"/>
</dbReference>
<dbReference type="InterPro" id="IPR012938">
    <property type="entry name" value="Glc/Sorbosone_DH"/>
</dbReference>
<keyword evidence="4" id="KW-0249">Electron transport</keyword>
<dbReference type="GO" id="GO:0046872">
    <property type="term" value="F:metal ion binding"/>
    <property type="evidence" value="ECO:0007669"/>
    <property type="project" value="UniProtKB-KW"/>
</dbReference>
<proteinExistence type="predicted"/>
<organism evidence="8 9">
    <name type="scientific">Novosphingobium marinum</name>
    <dbReference type="NCBI Taxonomy" id="1514948"/>
    <lineage>
        <taxon>Bacteria</taxon>
        <taxon>Pseudomonadati</taxon>
        <taxon>Pseudomonadota</taxon>
        <taxon>Alphaproteobacteria</taxon>
        <taxon>Sphingomonadales</taxon>
        <taxon>Sphingomonadaceae</taxon>
        <taxon>Novosphingobium</taxon>
    </lineage>
</organism>
<dbReference type="Gene3D" id="1.10.760.10">
    <property type="entry name" value="Cytochrome c-like domain"/>
    <property type="match status" value="1"/>
</dbReference>
<dbReference type="Pfam" id="PF07995">
    <property type="entry name" value="GSDH"/>
    <property type="match status" value="1"/>
</dbReference>
<feature type="domain" description="Cytochrome c" evidence="7">
    <location>
        <begin position="439"/>
        <end position="542"/>
    </location>
</feature>
<dbReference type="PROSITE" id="PS51007">
    <property type="entry name" value="CYTC"/>
    <property type="match status" value="1"/>
</dbReference>
<dbReference type="InterPro" id="IPR011042">
    <property type="entry name" value="6-blade_b-propeller_TolB-like"/>
</dbReference>
<dbReference type="AlphaFoldDB" id="A0A7Z0BUH3"/>
<dbReference type="GO" id="GO:0020037">
    <property type="term" value="F:heme binding"/>
    <property type="evidence" value="ECO:0007669"/>
    <property type="project" value="InterPro"/>
</dbReference>
<evidence type="ECO:0000256" key="6">
    <source>
        <dbReference type="PROSITE-ProRule" id="PRU00433"/>
    </source>
</evidence>
<keyword evidence="5 6" id="KW-0408">Iron</keyword>
<reference evidence="8 9" key="1">
    <citation type="submission" date="2020-07" db="EMBL/GenBank/DDBJ databases">
        <title>Genomic Encyclopedia of Type Strains, Phase IV (KMG-IV): sequencing the most valuable type-strain genomes for metagenomic binning, comparative biology and taxonomic classification.</title>
        <authorList>
            <person name="Goeker M."/>
        </authorList>
    </citation>
    <scope>NUCLEOTIDE SEQUENCE [LARGE SCALE GENOMIC DNA]</scope>
    <source>
        <strain evidence="8 9">DSM 29043</strain>
    </source>
</reference>
<evidence type="ECO:0000256" key="2">
    <source>
        <dbReference type="ARBA" id="ARBA00022617"/>
    </source>
</evidence>
<name>A0A7Z0BUH3_9SPHN</name>
<sequence length="546" mass="59703">MRGNALTSKRNRLLAGIALPLGLVGGLAFAVSSPGIAAIGDEDGAAVHSDPRYWVEEVISDLENPWAMAWLPNGDMLLTERVGKLRIIRDGKLLPDAVEGTPEVLTTSIFDGLLDIAVDPDFAENRNIYLTYTTGTEVERMGHIYKARLENGKLVDGREIYRNAVGAPAGGPNILRILFMPDKTMLVGEGSGGQGSRGMVQRKDLQSGKIIHLNRDGSAVANGPFAGEEGALPEIYAMGFRNPAGIARLEDGTLWAVDIGPKGGDELNQVKSGANYGWPQASWGFDYSGRAMSDKQDGQGIADPAWVWSPSTAPSGLMAYYGDKFPEWRGDLFTGELMGHQIRRMRIREGKVVLQESIAYHLNERIRDVEQGPDGYIYAITDSMSGRLLRIRPGKPDKSQMASVAEPFLVDADGISPEDFRKRGVYQEKFTQILFNFKYDAAKAKQLYASNCAACHSFGSFESGEIGPDLNGVYLRRSGSVPEYNFSAAMSKEETKVTWDDDSLVAFISNPQGYYPGTRMMSPPITDFEHALQIMTYLKKGGEASD</sequence>
<dbReference type="RefSeq" id="WP_179408868.1">
    <property type="nucleotide sequence ID" value="NZ_BMGF01000015.1"/>
</dbReference>
<evidence type="ECO:0000259" key="7">
    <source>
        <dbReference type="PROSITE" id="PS51007"/>
    </source>
</evidence>
<keyword evidence="3 6" id="KW-0479">Metal-binding</keyword>
<protein>
    <submittedName>
        <fullName evidence="8">Glucose/arabinose dehydrogenase/cytochrome c2</fullName>
    </submittedName>
</protein>
<dbReference type="InterPro" id="IPR009056">
    <property type="entry name" value="Cyt_c-like_dom"/>
</dbReference>
<evidence type="ECO:0000256" key="4">
    <source>
        <dbReference type="ARBA" id="ARBA00022982"/>
    </source>
</evidence>
<dbReference type="PANTHER" id="PTHR19328">
    <property type="entry name" value="HEDGEHOG-INTERACTING PROTEIN"/>
    <property type="match status" value="1"/>
</dbReference>
<keyword evidence="1" id="KW-0813">Transport</keyword>
<dbReference type="Gene3D" id="2.120.10.30">
    <property type="entry name" value="TolB, C-terminal domain"/>
    <property type="match status" value="1"/>
</dbReference>
<evidence type="ECO:0000313" key="8">
    <source>
        <dbReference type="EMBL" id="NYH97101.1"/>
    </source>
</evidence>
<dbReference type="GO" id="GO:0009055">
    <property type="term" value="F:electron transfer activity"/>
    <property type="evidence" value="ECO:0007669"/>
    <property type="project" value="InterPro"/>
</dbReference>
<evidence type="ECO:0000256" key="1">
    <source>
        <dbReference type="ARBA" id="ARBA00022448"/>
    </source>
</evidence>